<reference evidence="2" key="1">
    <citation type="journal article" date="2021" name="IMA Fungus">
        <title>Genomic characterization of three marine fungi, including Emericellopsis atlantica sp. nov. with signatures of a generalist lifestyle and marine biomass degradation.</title>
        <authorList>
            <person name="Hagestad O.C."/>
            <person name="Hou L."/>
            <person name="Andersen J.H."/>
            <person name="Hansen E.H."/>
            <person name="Altermark B."/>
            <person name="Li C."/>
            <person name="Kuhnert E."/>
            <person name="Cox R.J."/>
            <person name="Crous P.W."/>
            <person name="Spatafora J.W."/>
            <person name="Lail K."/>
            <person name="Amirebrahimi M."/>
            <person name="Lipzen A."/>
            <person name="Pangilinan J."/>
            <person name="Andreopoulos W."/>
            <person name="Hayes R.D."/>
            <person name="Ng V."/>
            <person name="Grigoriev I.V."/>
            <person name="Jackson S.A."/>
            <person name="Sutton T.D.S."/>
            <person name="Dobson A.D.W."/>
            <person name="Rama T."/>
        </authorList>
    </citation>
    <scope>NUCLEOTIDE SEQUENCE</scope>
    <source>
        <strain evidence="2">TRa018bII</strain>
    </source>
</reference>
<feature type="compositionally biased region" description="Acidic residues" evidence="1">
    <location>
        <begin position="123"/>
        <end position="134"/>
    </location>
</feature>
<feature type="compositionally biased region" description="Acidic residues" evidence="1">
    <location>
        <begin position="220"/>
        <end position="236"/>
    </location>
</feature>
<dbReference type="OrthoDB" id="3563165at2759"/>
<name>A0A9P7Y565_9HELO</name>
<dbReference type="Proteomes" id="UP000824998">
    <property type="component" value="Unassembled WGS sequence"/>
</dbReference>
<protein>
    <recommendedName>
        <fullName evidence="4">EF-hand domain-containing protein</fullName>
    </recommendedName>
</protein>
<dbReference type="AlphaFoldDB" id="A0A9P7Y565"/>
<evidence type="ECO:0000313" key="2">
    <source>
        <dbReference type="EMBL" id="KAG9228023.1"/>
    </source>
</evidence>
<sequence length="412" mass="44368">MSTLSQKTHPSERYYRNDTQAFPASRNLPNRSNDDDFPDMEELLSGRRQKSLPATADLNGDDHDGFIDIDELLSGMPQKGPTSVDPDHGGMAANMVNNGTRGGSPSNSSRSTARSSRDPIILGEDESIGAESETDYGSLNAALTAKSDSSSPHIADSDMADDDNDSAIVDSATLQLAADLPMSASPGNGTVTHQASPMQVNTEITQGSASYDDLDVTKEAEDEGIDVFADNEDDTDTCSTRRSRSSAVSSDNPASDSNPGLAAASHHQSDLTNDLVPRHGRRRDDSKNVRRKRLRTPALTGPASTASTVFAALESNDSERTQSVARLVAPAKEREIRDTDQEMVNDRGADYSNDEDYDDMSDAAASEIRRPPHSRKRVKRAKDMEHNDMETPSTHSLNVSYQATAATSSVSM</sequence>
<feature type="compositionally biased region" description="Basic and acidic residues" evidence="1">
    <location>
        <begin position="331"/>
        <end position="349"/>
    </location>
</feature>
<evidence type="ECO:0008006" key="4">
    <source>
        <dbReference type="Google" id="ProtNLM"/>
    </source>
</evidence>
<evidence type="ECO:0000313" key="3">
    <source>
        <dbReference type="Proteomes" id="UP000824998"/>
    </source>
</evidence>
<accession>A0A9P7Y565</accession>
<keyword evidence="3" id="KW-1185">Reference proteome</keyword>
<feature type="region of interest" description="Disordered" evidence="1">
    <location>
        <begin position="330"/>
        <end position="412"/>
    </location>
</feature>
<feature type="compositionally biased region" description="Low complexity" evidence="1">
    <location>
        <begin position="97"/>
        <end position="114"/>
    </location>
</feature>
<feature type="compositionally biased region" description="Low complexity" evidence="1">
    <location>
        <begin position="237"/>
        <end position="259"/>
    </location>
</feature>
<feature type="compositionally biased region" description="Basic residues" evidence="1">
    <location>
        <begin position="371"/>
        <end position="380"/>
    </location>
</feature>
<proteinExistence type="predicted"/>
<feature type="compositionally biased region" description="Polar residues" evidence="1">
    <location>
        <begin position="390"/>
        <end position="412"/>
    </location>
</feature>
<comment type="caution">
    <text evidence="2">The sequence shown here is derived from an EMBL/GenBank/DDBJ whole genome shotgun (WGS) entry which is preliminary data.</text>
</comment>
<feature type="compositionally biased region" description="Polar residues" evidence="1">
    <location>
        <begin position="17"/>
        <end position="31"/>
    </location>
</feature>
<evidence type="ECO:0000256" key="1">
    <source>
        <dbReference type="SAM" id="MobiDB-lite"/>
    </source>
</evidence>
<feature type="compositionally biased region" description="Acidic residues" evidence="1">
    <location>
        <begin position="352"/>
        <end position="361"/>
    </location>
</feature>
<dbReference type="EMBL" id="MU252173">
    <property type="protein sequence ID" value="KAG9228023.1"/>
    <property type="molecule type" value="Genomic_DNA"/>
</dbReference>
<feature type="region of interest" description="Disordered" evidence="1">
    <location>
        <begin position="1"/>
        <end position="303"/>
    </location>
</feature>
<organism evidence="2 3">
    <name type="scientific">Amylocarpus encephaloides</name>
    <dbReference type="NCBI Taxonomy" id="45428"/>
    <lineage>
        <taxon>Eukaryota</taxon>
        <taxon>Fungi</taxon>
        <taxon>Dikarya</taxon>
        <taxon>Ascomycota</taxon>
        <taxon>Pezizomycotina</taxon>
        <taxon>Leotiomycetes</taxon>
        <taxon>Helotiales</taxon>
        <taxon>Helotiales incertae sedis</taxon>
        <taxon>Amylocarpus</taxon>
    </lineage>
</organism>
<gene>
    <name evidence="2" type="ORF">BJ875DRAFT_490345</name>
</gene>
<feature type="compositionally biased region" description="Polar residues" evidence="1">
    <location>
        <begin position="185"/>
        <end position="209"/>
    </location>
</feature>